<evidence type="ECO:0000256" key="1">
    <source>
        <dbReference type="ARBA" id="ARBA00022679"/>
    </source>
</evidence>
<organism evidence="4 5">
    <name type="scientific">Roseivivax lentus</name>
    <dbReference type="NCBI Taxonomy" id="633194"/>
    <lineage>
        <taxon>Bacteria</taxon>
        <taxon>Pseudomonadati</taxon>
        <taxon>Pseudomonadota</taxon>
        <taxon>Alphaproteobacteria</taxon>
        <taxon>Rhodobacterales</taxon>
        <taxon>Roseobacteraceae</taxon>
        <taxon>Roseivivax</taxon>
    </lineage>
</organism>
<dbReference type="AlphaFoldDB" id="A0A1N7P6N9"/>
<dbReference type="PANTHER" id="PTHR46401:SF2">
    <property type="entry name" value="GLYCOSYLTRANSFERASE WBBK-RELATED"/>
    <property type="match status" value="1"/>
</dbReference>
<dbReference type="PANTHER" id="PTHR46401">
    <property type="entry name" value="GLYCOSYLTRANSFERASE WBBK-RELATED"/>
    <property type="match status" value="1"/>
</dbReference>
<dbReference type="OrthoDB" id="9790710at2"/>
<dbReference type="Proteomes" id="UP000186684">
    <property type="component" value="Unassembled WGS sequence"/>
</dbReference>
<dbReference type="InterPro" id="IPR028098">
    <property type="entry name" value="Glyco_trans_4-like_N"/>
</dbReference>
<dbReference type="SUPFAM" id="SSF53756">
    <property type="entry name" value="UDP-Glycosyltransferase/glycogen phosphorylase"/>
    <property type="match status" value="1"/>
</dbReference>
<reference evidence="5" key="1">
    <citation type="submission" date="2017-01" db="EMBL/GenBank/DDBJ databases">
        <authorList>
            <person name="Varghese N."/>
            <person name="Submissions S."/>
        </authorList>
    </citation>
    <scope>NUCLEOTIDE SEQUENCE [LARGE SCALE GENOMIC DNA]</scope>
    <source>
        <strain evidence="5">DSM 29430</strain>
    </source>
</reference>
<dbReference type="EMBL" id="FTOQ01000013">
    <property type="protein sequence ID" value="SIT06253.1"/>
    <property type="molecule type" value="Genomic_DNA"/>
</dbReference>
<feature type="domain" description="Glycosyl transferase family 1" evidence="2">
    <location>
        <begin position="193"/>
        <end position="328"/>
    </location>
</feature>
<dbReference type="RefSeq" id="WP_076449702.1">
    <property type="nucleotide sequence ID" value="NZ_FTOQ01000013.1"/>
</dbReference>
<keyword evidence="1 4" id="KW-0808">Transferase</keyword>
<dbReference type="GO" id="GO:0009103">
    <property type="term" value="P:lipopolysaccharide biosynthetic process"/>
    <property type="evidence" value="ECO:0007669"/>
    <property type="project" value="TreeGrafter"/>
</dbReference>
<protein>
    <submittedName>
        <fullName evidence="4">Glycosyltransferase involved in cell wall bisynthesis</fullName>
    </submittedName>
</protein>
<feature type="domain" description="Glycosyltransferase subfamily 4-like N-terminal" evidence="3">
    <location>
        <begin position="50"/>
        <end position="171"/>
    </location>
</feature>
<dbReference type="InterPro" id="IPR001296">
    <property type="entry name" value="Glyco_trans_1"/>
</dbReference>
<dbReference type="STRING" id="633194.SAMN05421759_11330"/>
<dbReference type="Gene3D" id="3.40.50.2000">
    <property type="entry name" value="Glycogen Phosphorylase B"/>
    <property type="match status" value="2"/>
</dbReference>
<evidence type="ECO:0000313" key="4">
    <source>
        <dbReference type="EMBL" id="SIT06253.1"/>
    </source>
</evidence>
<proteinExistence type="predicted"/>
<dbReference type="CDD" id="cd03809">
    <property type="entry name" value="GT4_MtfB-like"/>
    <property type="match status" value="1"/>
</dbReference>
<accession>A0A1N7P6N9</accession>
<dbReference type="Pfam" id="PF13439">
    <property type="entry name" value="Glyco_transf_4"/>
    <property type="match status" value="1"/>
</dbReference>
<dbReference type="GO" id="GO:0016757">
    <property type="term" value="F:glycosyltransferase activity"/>
    <property type="evidence" value="ECO:0007669"/>
    <property type="project" value="InterPro"/>
</dbReference>
<evidence type="ECO:0000259" key="2">
    <source>
        <dbReference type="Pfam" id="PF00534"/>
    </source>
</evidence>
<name>A0A1N7P6N9_9RHOB</name>
<evidence type="ECO:0000259" key="3">
    <source>
        <dbReference type="Pfam" id="PF13439"/>
    </source>
</evidence>
<keyword evidence="5" id="KW-1185">Reference proteome</keyword>
<gene>
    <name evidence="4" type="ORF">SAMN05421759_11330</name>
</gene>
<evidence type="ECO:0000313" key="5">
    <source>
        <dbReference type="Proteomes" id="UP000186684"/>
    </source>
</evidence>
<dbReference type="Pfam" id="PF00534">
    <property type="entry name" value="Glycos_transf_1"/>
    <property type="match status" value="1"/>
</dbReference>
<sequence length="363" mass="39082">MTLAINARFLTQPVSGVQRYAHELLGALDTLLDTDPALAGRIGPVTAFTPRLPEVMPAWSRIALACRPGASGHVWEQTQLATAARDTRLLSLGNSGPLRHRDHIVAFHDTHLWDMPEAYDWRYRAWHKALRGPLARRAAHVLCVSDHARRALSERLNLPQARVTIVPNAADHIARHLADPTVCARYGLQAGGYLLTVGNASPNKNVARLVAAHRRLEAPPVLVVVGGAVPGMAAARGLSADVAHRFLGRVPDVDLANLMRHARGFVFPSLHEGFGIPPLEAMALGVPVAAAWSGALPDVLGASPVWFDPEDVDDIARGMRALLDQTGAMRARSVALGLAQSARFGWAQSARRLAEVILTPRAA</sequence>